<evidence type="ECO:0000313" key="2">
    <source>
        <dbReference type="EMBL" id="BAZ94356.1"/>
    </source>
</evidence>
<dbReference type="PANTHER" id="PTHR35983:SF1">
    <property type="entry name" value="UPF0166 PROTEIN TM_0021"/>
    <property type="match status" value="1"/>
</dbReference>
<evidence type="ECO:0000313" key="3">
    <source>
        <dbReference type="Proteomes" id="UP000218765"/>
    </source>
</evidence>
<proteinExistence type="inferred from homology"/>
<dbReference type="PANTHER" id="PTHR35983">
    <property type="entry name" value="UPF0166 PROTEIN TM_0021"/>
    <property type="match status" value="1"/>
</dbReference>
<protein>
    <submittedName>
        <fullName evidence="2">Uncharacterized protein</fullName>
    </submittedName>
</protein>
<dbReference type="EMBL" id="AP018052">
    <property type="protein sequence ID" value="BAZ94356.1"/>
    <property type="molecule type" value="Genomic_DNA"/>
</dbReference>
<dbReference type="InterPro" id="IPR015867">
    <property type="entry name" value="N-reg_PII/ATP_PRibTrfase_C"/>
</dbReference>
<dbReference type="AlphaFoldDB" id="A0A1Z4VRU8"/>
<comment type="similarity">
    <text evidence="1">Belongs to the UPF0166 family.</text>
</comment>
<dbReference type="OrthoDB" id="5295185at2"/>
<dbReference type="InterPro" id="IPR011322">
    <property type="entry name" value="N-reg_PII-like_a/b"/>
</dbReference>
<gene>
    <name evidence="2" type="ORF">FOKN1_1976</name>
</gene>
<dbReference type="RefSeq" id="WP_096366455.1">
    <property type="nucleotide sequence ID" value="NZ_AP018052.1"/>
</dbReference>
<dbReference type="Proteomes" id="UP000218765">
    <property type="component" value="Chromosome"/>
</dbReference>
<keyword evidence="3" id="KW-1185">Reference proteome</keyword>
<dbReference type="Pfam" id="PF02641">
    <property type="entry name" value="DUF190"/>
    <property type="match status" value="1"/>
</dbReference>
<dbReference type="KEGG" id="ttc:FOKN1_1976"/>
<dbReference type="SUPFAM" id="SSF54913">
    <property type="entry name" value="GlnB-like"/>
    <property type="match status" value="1"/>
</dbReference>
<name>A0A1Z4VRU8_9GAMM</name>
<dbReference type="InterPro" id="IPR003793">
    <property type="entry name" value="UPF0166"/>
</dbReference>
<dbReference type="Gene3D" id="3.30.70.120">
    <property type="match status" value="1"/>
</dbReference>
<evidence type="ECO:0000256" key="1">
    <source>
        <dbReference type="ARBA" id="ARBA00010554"/>
    </source>
</evidence>
<sequence length="101" mass="11682">MKQVEVTFVRIYMTDVEERHSHLVRRLHDEEEVRGVTVFRAVSGFGPSGQMHEARLVDLALDLPLVIEFFDTPEKVERILEHQKDQIAPGHVVTWPATVHE</sequence>
<reference evidence="2 3" key="1">
    <citation type="submission" date="2017-05" db="EMBL/GenBank/DDBJ databases">
        <title>Thiocyanate degradation by Thiohalobacter thiocyanaticus FOKN1.</title>
        <authorList>
            <person name="Oshiki M."/>
            <person name="Fukushima T."/>
            <person name="Kawano S."/>
            <person name="Nakagawa J."/>
        </authorList>
    </citation>
    <scope>NUCLEOTIDE SEQUENCE [LARGE SCALE GENOMIC DNA]</scope>
    <source>
        <strain evidence="2 3">FOKN1</strain>
    </source>
</reference>
<organism evidence="2 3">
    <name type="scientific">Thiohalobacter thiocyanaticus</name>
    <dbReference type="NCBI Taxonomy" id="585455"/>
    <lineage>
        <taxon>Bacteria</taxon>
        <taxon>Pseudomonadati</taxon>
        <taxon>Pseudomonadota</taxon>
        <taxon>Gammaproteobacteria</taxon>
        <taxon>Thiohalobacterales</taxon>
        <taxon>Thiohalobacteraceae</taxon>
        <taxon>Thiohalobacter</taxon>
    </lineage>
</organism>
<accession>A0A1Z4VRU8</accession>